<feature type="transmembrane region" description="Helical" evidence="1">
    <location>
        <begin position="27"/>
        <end position="46"/>
    </location>
</feature>
<dbReference type="AlphaFoldDB" id="X1GP26"/>
<feature type="non-terminal residue" evidence="2">
    <location>
        <position position="1"/>
    </location>
</feature>
<protein>
    <submittedName>
        <fullName evidence="2">Uncharacterized protein</fullName>
    </submittedName>
</protein>
<name>X1GP26_9ZZZZ</name>
<reference evidence="2" key="1">
    <citation type="journal article" date="2014" name="Front. Microbiol.">
        <title>High frequency of phylogenetically diverse reductive dehalogenase-homologous genes in deep subseafloor sedimentary metagenomes.</title>
        <authorList>
            <person name="Kawai M."/>
            <person name="Futagami T."/>
            <person name="Toyoda A."/>
            <person name="Takaki Y."/>
            <person name="Nishi S."/>
            <person name="Hori S."/>
            <person name="Arai W."/>
            <person name="Tsubouchi T."/>
            <person name="Morono Y."/>
            <person name="Uchiyama I."/>
            <person name="Ito T."/>
            <person name="Fujiyama A."/>
            <person name="Inagaki F."/>
            <person name="Takami H."/>
        </authorList>
    </citation>
    <scope>NUCLEOTIDE SEQUENCE</scope>
    <source>
        <strain evidence="2">Expedition CK06-06</strain>
    </source>
</reference>
<organism evidence="2">
    <name type="scientific">marine sediment metagenome</name>
    <dbReference type="NCBI Taxonomy" id="412755"/>
    <lineage>
        <taxon>unclassified sequences</taxon>
        <taxon>metagenomes</taxon>
        <taxon>ecological metagenomes</taxon>
    </lineage>
</organism>
<evidence type="ECO:0000313" key="2">
    <source>
        <dbReference type="EMBL" id="GAH43374.1"/>
    </source>
</evidence>
<keyword evidence="1" id="KW-1133">Transmembrane helix</keyword>
<dbReference type="EMBL" id="BARU01009937">
    <property type="protein sequence ID" value="GAH43374.1"/>
    <property type="molecule type" value="Genomic_DNA"/>
</dbReference>
<proteinExistence type="predicted"/>
<feature type="transmembrane region" description="Helical" evidence="1">
    <location>
        <begin position="58"/>
        <end position="75"/>
    </location>
</feature>
<accession>X1GP26</accession>
<evidence type="ECO:0000256" key="1">
    <source>
        <dbReference type="SAM" id="Phobius"/>
    </source>
</evidence>
<keyword evidence="1" id="KW-0472">Membrane</keyword>
<comment type="caution">
    <text evidence="2">The sequence shown here is derived from an EMBL/GenBank/DDBJ whole genome shotgun (WGS) entry which is preliminary data.</text>
</comment>
<gene>
    <name evidence="2" type="ORF">S03H2_19070</name>
</gene>
<keyword evidence="1" id="KW-0812">Transmembrane</keyword>
<sequence length="86" mass="9683">DSILTVLYNLLKGSAQREAFVMGGTKGIIYSGLNSLKVYLLLPWNMTMRPGIFRDPGAIGLLFLTFLPFVVFPWSDLQELNKMSEK</sequence>